<gene>
    <name evidence="2" type="ORF">SSLN_LOCUS15212</name>
</gene>
<dbReference type="WBParaSite" id="SSLN_0001578001-mRNA-1">
    <property type="protein sequence ID" value="SSLN_0001578001-mRNA-1"/>
    <property type="gene ID" value="SSLN_0001578001"/>
</dbReference>
<accession>A0A183TFG4</accession>
<sequence>MWQDWNVRALAPPRDPGAYHRLAYINNNSASRQISFSETWGALSGLIAAERTGSATVSPPPRRRHRRLDVRDGKDAIKGGPSGHRHHPVWTTDPSTGFLRPDDEEHRHRTPRAHVYRR</sequence>
<reference evidence="4" key="1">
    <citation type="submission" date="2016-06" db="UniProtKB">
        <authorList>
            <consortium name="WormBaseParasite"/>
        </authorList>
    </citation>
    <scope>IDENTIFICATION</scope>
</reference>
<proteinExistence type="predicted"/>
<feature type="compositionally biased region" description="Basic residues" evidence="1">
    <location>
        <begin position="108"/>
        <end position="118"/>
    </location>
</feature>
<evidence type="ECO:0000313" key="4">
    <source>
        <dbReference type="WBParaSite" id="SSLN_0001578001-mRNA-1"/>
    </source>
</evidence>
<evidence type="ECO:0000313" key="3">
    <source>
        <dbReference type="Proteomes" id="UP000275846"/>
    </source>
</evidence>
<feature type="region of interest" description="Disordered" evidence="1">
    <location>
        <begin position="52"/>
        <end position="118"/>
    </location>
</feature>
<dbReference type="AlphaFoldDB" id="A0A183TFG4"/>
<evidence type="ECO:0000313" key="2">
    <source>
        <dbReference type="EMBL" id="VDM01598.1"/>
    </source>
</evidence>
<protein>
    <submittedName>
        <fullName evidence="4">Beta-lactamase domain-containing protein</fullName>
    </submittedName>
</protein>
<evidence type="ECO:0000256" key="1">
    <source>
        <dbReference type="SAM" id="MobiDB-lite"/>
    </source>
</evidence>
<dbReference type="EMBL" id="UYSU01039698">
    <property type="protein sequence ID" value="VDM01598.1"/>
    <property type="molecule type" value="Genomic_DNA"/>
</dbReference>
<name>A0A183TFG4_SCHSO</name>
<dbReference type="Proteomes" id="UP000275846">
    <property type="component" value="Unassembled WGS sequence"/>
</dbReference>
<keyword evidence="3" id="KW-1185">Reference proteome</keyword>
<organism evidence="4">
    <name type="scientific">Schistocephalus solidus</name>
    <name type="common">Tapeworm</name>
    <dbReference type="NCBI Taxonomy" id="70667"/>
    <lineage>
        <taxon>Eukaryota</taxon>
        <taxon>Metazoa</taxon>
        <taxon>Spiralia</taxon>
        <taxon>Lophotrochozoa</taxon>
        <taxon>Platyhelminthes</taxon>
        <taxon>Cestoda</taxon>
        <taxon>Eucestoda</taxon>
        <taxon>Diphyllobothriidea</taxon>
        <taxon>Diphyllobothriidae</taxon>
        <taxon>Schistocephalus</taxon>
    </lineage>
</organism>
<reference evidence="2 3" key="2">
    <citation type="submission" date="2018-11" db="EMBL/GenBank/DDBJ databases">
        <authorList>
            <consortium name="Pathogen Informatics"/>
        </authorList>
    </citation>
    <scope>NUCLEOTIDE SEQUENCE [LARGE SCALE GENOMIC DNA]</scope>
    <source>
        <strain evidence="2 3">NST_G2</strain>
    </source>
</reference>